<evidence type="ECO:0000256" key="3">
    <source>
        <dbReference type="ARBA" id="ARBA00022691"/>
    </source>
</evidence>
<evidence type="ECO:0000256" key="2">
    <source>
        <dbReference type="ARBA" id="ARBA00022679"/>
    </source>
</evidence>
<dbReference type="CDD" id="cd02440">
    <property type="entry name" value="AdoMet_MTases"/>
    <property type="match status" value="1"/>
</dbReference>
<organism evidence="5 6">
    <name type="scientific">Methylobacterium adhaesivum</name>
    <dbReference type="NCBI Taxonomy" id="333297"/>
    <lineage>
        <taxon>Bacteria</taxon>
        <taxon>Pseudomonadati</taxon>
        <taxon>Pseudomonadota</taxon>
        <taxon>Alphaproteobacteria</taxon>
        <taxon>Hyphomicrobiales</taxon>
        <taxon>Methylobacteriaceae</taxon>
        <taxon>Methylobacterium</taxon>
    </lineage>
</organism>
<keyword evidence="2" id="KW-0808">Transferase</keyword>
<keyword evidence="3" id="KW-0949">S-adenosyl-L-methionine</keyword>
<reference evidence="6" key="1">
    <citation type="journal article" date="2019" name="Int. J. Syst. Evol. Microbiol.">
        <title>The Global Catalogue of Microorganisms (GCM) 10K type strain sequencing project: providing services to taxonomists for standard genome sequencing and annotation.</title>
        <authorList>
            <consortium name="The Broad Institute Genomics Platform"/>
            <consortium name="The Broad Institute Genome Sequencing Center for Infectious Disease"/>
            <person name="Wu L."/>
            <person name="Ma J."/>
        </authorList>
    </citation>
    <scope>NUCLEOTIDE SEQUENCE [LARGE SCALE GENOMIC DNA]</scope>
    <source>
        <strain evidence="6">CECT 7069</strain>
    </source>
</reference>
<dbReference type="Pfam" id="PF13649">
    <property type="entry name" value="Methyltransf_25"/>
    <property type="match status" value="1"/>
</dbReference>
<keyword evidence="1 5" id="KW-0489">Methyltransferase</keyword>
<accession>A0ABT8BHH3</accession>
<evidence type="ECO:0000259" key="4">
    <source>
        <dbReference type="Pfam" id="PF13649"/>
    </source>
</evidence>
<dbReference type="SUPFAM" id="SSF53335">
    <property type="entry name" value="S-adenosyl-L-methionine-dependent methyltransferases"/>
    <property type="match status" value="1"/>
</dbReference>
<dbReference type="Proteomes" id="UP001224644">
    <property type="component" value="Unassembled WGS sequence"/>
</dbReference>
<dbReference type="GO" id="GO:0032259">
    <property type="term" value="P:methylation"/>
    <property type="evidence" value="ECO:0007669"/>
    <property type="project" value="UniProtKB-KW"/>
</dbReference>
<dbReference type="GO" id="GO:0008168">
    <property type="term" value="F:methyltransferase activity"/>
    <property type="evidence" value="ECO:0007669"/>
    <property type="project" value="UniProtKB-KW"/>
</dbReference>
<evidence type="ECO:0000256" key="1">
    <source>
        <dbReference type="ARBA" id="ARBA00022603"/>
    </source>
</evidence>
<dbReference type="EMBL" id="JAUFPX010000012">
    <property type="protein sequence ID" value="MDN3591602.1"/>
    <property type="molecule type" value="Genomic_DNA"/>
</dbReference>
<keyword evidence="6" id="KW-1185">Reference proteome</keyword>
<dbReference type="Gene3D" id="3.40.50.150">
    <property type="entry name" value="Vaccinia Virus protein VP39"/>
    <property type="match status" value="1"/>
</dbReference>
<dbReference type="PANTHER" id="PTHR43464:SF19">
    <property type="entry name" value="UBIQUINONE BIOSYNTHESIS O-METHYLTRANSFERASE, MITOCHONDRIAL"/>
    <property type="match status" value="1"/>
</dbReference>
<dbReference type="InterPro" id="IPR041698">
    <property type="entry name" value="Methyltransf_25"/>
</dbReference>
<name>A0ABT8BHH3_9HYPH</name>
<proteinExistence type="predicted"/>
<sequence length="290" mass="30427">MAAADLTQAEYWNGEAGRRWASHQATFDGVFAPLTERLFAGADLHPGETVLDIGCGAGATTLRAAEAVGPSGRVTAVDVSAPLLAATAERVAARPAGGGAIALVEADAQTHAFARGAFDRVISRFGIMFFDESVAAFTNLHAALRPGGRLAILCWRTLAENAWIAHPLDLVRSLVPEPAPTPPDAPGPFRFAEPERLSGILAVAGFRDIAFTPVDEVLVLGRSDSGEARAAAEAAAAFSLDLGPASRLVRDQPPEIRDQAFARVQADFEARARDGAVRLAAACWLVTAVR</sequence>
<comment type="caution">
    <text evidence="5">The sequence shown here is derived from an EMBL/GenBank/DDBJ whole genome shotgun (WGS) entry which is preliminary data.</text>
</comment>
<dbReference type="PANTHER" id="PTHR43464">
    <property type="entry name" value="METHYLTRANSFERASE"/>
    <property type="match status" value="1"/>
</dbReference>
<protein>
    <submittedName>
        <fullName evidence="5">Methyltransferase domain-containing protein</fullName>
    </submittedName>
</protein>
<evidence type="ECO:0000313" key="6">
    <source>
        <dbReference type="Proteomes" id="UP001224644"/>
    </source>
</evidence>
<dbReference type="InterPro" id="IPR029063">
    <property type="entry name" value="SAM-dependent_MTases_sf"/>
</dbReference>
<feature type="domain" description="Methyltransferase" evidence="4">
    <location>
        <begin position="50"/>
        <end position="148"/>
    </location>
</feature>
<evidence type="ECO:0000313" key="5">
    <source>
        <dbReference type="EMBL" id="MDN3591602.1"/>
    </source>
</evidence>
<dbReference type="RefSeq" id="WP_238225627.1">
    <property type="nucleotide sequence ID" value="NZ_BPQD01000014.1"/>
</dbReference>
<gene>
    <name evidence="5" type="ORF">QWZ12_13430</name>
</gene>